<feature type="domain" description="Mannitol dehydrogenase N-terminal" evidence="3">
    <location>
        <begin position="4"/>
        <end position="217"/>
    </location>
</feature>
<dbReference type="Proteomes" id="UP000233332">
    <property type="component" value="Unassembled WGS sequence"/>
</dbReference>
<dbReference type="InterPro" id="IPR036291">
    <property type="entry name" value="NAD(P)-bd_dom_sf"/>
</dbReference>
<dbReference type="PANTHER" id="PTHR30524">
    <property type="entry name" value="MANNITOL-1-PHOSPHATE 5-DEHYDROGENASE"/>
    <property type="match status" value="1"/>
</dbReference>
<organism evidence="5 6">
    <name type="scientific">Thalassospira lohafexi</name>
    <dbReference type="NCBI Taxonomy" id="744227"/>
    <lineage>
        <taxon>Bacteria</taxon>
        <taxon>Pseudomonadati</taxon>
        <taxon>Pseudomonadota</taxon>
        <taxon>Alphaproteobacteria</taxon>
        <taxon>Rhodospirillales</taxon>
        <taxon>Thalassospiraceae</taxon>
        <taxon>Thalassospira</taxon>
    </lineage>
</organism>
<dbReference type="InterPro" id="IPR013118">
    <property type="entry name" value="Mannitol_DH_C"/>
</dbReference>
<keyword evidence="6" id="KW-1185">Reference proteome</keyword>
<evidence type="ECO:0000313" key="6">
    <source>
        <dbReference type="Proteomes" id="UP000233332"/>
    </source>
</evidence>
<dbReference type="InterPro" id="IPR008927">
    <property type="entry name" value="6-PGluconate_DH-like_C_sf"/>
</dbReference>
<dbReference type="InterPro" id="IPR013328">
    <property type="entry name" value="6PGD_dom2"/>
</dbReference>
<dbReference type="Gene3D" id="3.40.50.720">
    <property type="entry name" value="NAD(P)-binding Rossmann-like Domain"/>
    <property type="match status" value="1"/>
</dbReference>
<proteinExistence type="predicted"/>
<feature type="domain" description="Mannitol dehydrogenase C-terminal" evidence="4">
    <location>
        <begin position="235"/>
        <end position="335"/>
    </location>
</feature>
<dbReference type="Pfam" id="PF08125">
    <property type="entry name" value="Mannitol_dh_C"/>
    <property type="match status" value="1"/>
</dbReference>
<dbReference type="SUPFAM" id="SSF51735">
    <property type="entry name" value="NAD(P)-binding Rossmann-fold domains"/>
    <property type="match status" value="1"/>
</dbReference>
<reference evidence="5 6" key="1">
    <citation type="submission" date="2017-09" db="EMBL/GenBank/DDBJ databases">
        <title>Biodiversity and function of Thalassospira species in the particle-attached aromatic-hydrocarbon-degrading consortia from the surface seawater of the China South Sea.</title>
        <authorList>
            <person name="Dong C."/>
            <person name="Lai Q."/>
            <person name="Shao Z."/>
        </authorList>
    </citation>
    <scope>NUCLEOTIDE SEQUENCE [LARGE SCALE GENOMIC DNA]</scope>
    <source>
        <strain evidence="5 6">139Z-12</strain>
    </source>
</reference>
<comment type="caution">
    <text evidence="5">The sequence shown here is derived from an EMBL/GenBank/DDBJ whole genome shotgun (WGS) entry which is preliminary data.</text>
</comment>
<dbReference type="Gene3D" id="1.10.1040.10">
    <property type="entry name" value="N-(1-d-carboxylethyl)-l-norvaline Dehydrogenase, domain 2"/>
    <property type="match status" value="1"/>
</dbReference>
<dbReference type="AlphaFoldDB" id="A0A2N3LBD6"/>
<evidence type="ECO:0000313" key="5">
    <source>
        <dbReference type="EMBL" id="PKR60114.1"/>
    </source>
</evidence>
<dbReference type="PANTHER" id="PTHR30524:SF0">
    <property type="entry name" value="ALTRONATE OXIDOREDUCTASE-RELATED"/>
    <property type="match status" value="1"/>
</dbReference>
<protein>
    <submittedName>
        <fullName evidence="5">D-mannonate oxidoreductase</fullName>
    </submittedName>
</protein>
<keyword evidence="2" id="KW-0520">NAD</keyword>
<dbReference type="InterPro" id="IPR013131">
    <property type="entry name" value="Mannitol_DH_N"/>
</dbReference>
<dbReference type="GO" id="GO:0016491">
    <property type="term" value="F:oxidoreductase activity"/>
    <property type="evidence" value="ECO:0007669"/>
    <property type="project" value="UniProtKB-KW"/>
</dbReference>
<evidence type="ECO:0000256" key="1">
    <source>
        <dbReference type="ARBA" id="ARBA00023002"/>
    </source>
</evidence>
<evidence type="ECO:0000259" key="3">
    <source>
        <dbReference type="Pfam" id="PF01232"/>
    </source>
</evidence>
<accession>A0A2N3LBD6</accession>
<dbReference type="SUPFAM" id="SSF48179">
    <property type="entry name" value="6-phosphogluconate dehydrogenase C-terminal domain-like"/>
    <property type="match status" value="1"/>
</dbReference>
<dbReference type="EMBL" id="NXGX01000001">
    <property type="protein sequence ID" value="PKR60114.1"/>
    <property type="molecule type" value="Genomic_DNA"/>
</dbReference>
<name>A0A2N3LBD6_9PROT</name>
<gene>
    <name evidence="5" type="ORF">COO92_01715</name>
</gene>
<keyword evidence="1" id="KW-0560">Oxidoreductase</keyword>
<evidence type="ECO:0000259" key="4">
    <source>
        <dbReference type="Pfam" id="PF08125"/>
    </source>
</evidence>
<dbReference type="RefSeq" id="WP_101299370.1">
    <property type="nucleotide sequence ID" value="NZ_NXGX01000001.1"/>
</dbReference>
<dbReference type="Pfam" id="PF01232">
    <property type="entry name" value="Mannitol_dh"/>
    <property type="match status" value="1"/>
</dbReference>
<evidence type="ECO:0000256" key="2">
    <source>
        <dbReference type="ARBA" id="ARBA00023027"/>
    </source>
</evidence>
<sequence length="363" mass="40854">MKTSIIQFGTSRFLQAHADLMVFQGSDHHITVVETTGSTASRDRIEAINKTASFPVILRGLSNGQQIDTRIDVSSVTRGLSAREQYAELRRIFIDEADYVISNTGDRGFEVPTETDISPTGWTCYPELLTLLLHERFRKHGRPLTLLPSELVSRNGSVLRDIVMGLAADHGLGTLFSQWLKTECLWMNSLVDRIVSEPIEPIGAVAEPYALWAIEKQSGFVPPARHPDLVIVDDLAAVERKKLFILNLSHTLLAEKWQAESRPATETVREILNDQHVLDWVSEIMEMEVIPAFGADKDAAHDYWKTCLERFCNPFLAHRLADITQNHAAKVERRIGGLMDWKKECGFERLRAAVPLISSRETA</sequence>